<proteinExistence type="predicted"/>
<organism evidence="1 2">
    <name type="scientific">Cyprinodon variegatus</name>
    <name type="common">Sheepshead minnow</name>
    <dbReference type="NCBI Taxonomy" id="28743"/>
    <lineage>
        <taxon>Eukaryota</taxon>
        <taxon>Metazoa</taxon>
        <taxon>Chordata</taxon>
        <taxon>Craniata</taxon>
        <taxon>Vertebrata</taxon>
        <taxon>Euteleostomi</taxon>
        <taxon>Actinopterygii</taxon>
        <taxon>Neopterygii</taxon>
        <taxon>Teleostei</taxon>
        <taxon>Neoteleostei</taxon>
        <taxon>Acanthomorphata</taxon>
        <taxon>Ovalentaria</taxon>
        <taxon>Atherinomorphae</taxon>
        <taxon>Cyprinodontiformes</taxon>
        <taxon>Cyprinodontidae</taxon>
        <taxon>Cyprinodon</taxon>
    </lineage>
</organism>
<dbReference type="GO" id="GO:0005096">
    <property type="term" value="F:GTPase activator activity"/>
    <property type="evidence" value="ECO:0007669"/>
    <property type="project" value="TreeGrafter"/>
</dbReference>
<reference evidence="1" key="2">
    <citation type="submission" date="2025-09" db="UniProtKB">
        <authorList>
            <consortium name="Ensembl"/>
        </authorList>
    </citation>
    <scope>IDENTIFICATION</scope>
</reference>
<dbReference type="GO" id="GO:0005547">
    <property type="term" value="F:phosphatidylinositol-3,4,5-trisphosphate binding"/>
    <property type="evidence" value="ECO:0007669"/>
    <property type="project" value="TreeGrafter"/>
</dbReference>
<accession>A0A3Q2GHS8</accession>
<dbReference type="PANTHER" id="PTHR45899:SF1">
    <property type="entry name" value="ARF-GAP WITH RHO-GAP DOMAIN, ANK REPEAT AND PH DOMAIN-CONTAINING PROTEIN 2"/>
    <property type="match status" value="1"/>
</dbReference>
<dbReference type="Proteomes" id="UP000265020">
    <property type="component" value="Unassembled WGS sequence"/>
</dbReference>
<dbReference type="GO" id="GO:0005737">
    <property type="term" value="C:cytoplasm"/>
    <property type="evidence" value="ECO:0007669"/>
    <property type="project" value="TreeGrafter"/>
</dbReference>
<evidence type="ECO:0000313" key="1">
    <source>
        <dbReference type="Ensembl" id="ENSCVAP00000026180.1"/>
    </source>
</evidence>
<dbReference type="InterPro" id="IPR052227">
    <property type="entry name" value="Arf-Rho-GAP_ANK-PH_domain"/>
</dbReference>
<protein>
    <submittedName>
        <fullName evidence="1">Uncharacterized protein</fullName>
    </submittedName>
</protein>
<dbReference type="GeneTree" id="ENSGT00990000212851"/>
<reference evidence="1" key="1">
    <citation type="submission" date="2025-08" db="UniProtKB">
        <authorList>
            <consortium name="Ensembl"/>
        </authorList>
    </citation>
    <scope>IDENTIFICATION</scope>
</reference>
<keyword evidence="2" id="KW-1185">Reference proteome</keyword>
<dbReference type="PANTHER" id="PTHR45899">
    <property type="entry name" value="RHO GTPASE ACTIVATING PROTEIN AT 15B, ISOFORM C"/>
    <property type="match status" value="1"/>
</dbReference>
<sequence>MELVFSGADVMCATGDPIYSTPYLLAQRAGQKVQMEFLHQNKLSDFPRLGQWSEKSSFPDVSLFMDGFLYVSSGPSKTMPDRRGRDGECENCFRNQGQVRKRVTSFVGN</sequence>
<evidence type="ECO:0000313" key="2">
    <source>
        <dbReference type="Proteomes" id="UP000265020"/>
    </source>
</evidence>
<dbReference type="Ensembl" id="ENSCVAT00000015996.1">
    <property type="protein sequence ID" value="ENSCVAP00000026180.1"/>
    <property type="gene ID" value="ENSCVAG00000011533.1"/>
</dbReference>
<name>A0A3Q2GHS8_CYPVA</name>
<dbReference type="AlphaFoldDB" id="A0A3Q2GHS8"/>